<feature type="region of interest" description="Disordered" evidence="4">
    <location>
        <begin position="97"/>
        <end position="125"/>
    </location>
</feature>
<dbReference type="CDD" id="cd23767">
    <property type="entry name" value="IQCD"/>
    <property type="match status" value="1"/>
</dbReference>
<comment type="similarity">
    <text evidence="2">Belongs to the IQD family.</text>
</comment>
<feature type="region of interest" description="Disordered" evidence="4">
    <location>
        <begin position="1"/>
        <end position="61"/>
    </location>
</feature>
<dbReference type="Pfam" id="PF00612">
    <property type="entry name" value="IQ"/>
    <property type="match status" value="2"/>
</dbReference>
<feature type="domain" description="DUF4005" evidence="5">
    <location>
        <begin position="348"/>
        <end position="423"/>
    </location>
</feature>
<feature type="compositionally biased region" description="Basic residues" evidence="4">
    <location>
        <begin position="30"/>
        <end position="39"/>
    </location>
</feature>
<dbReference type="InterPro" id="IPR000048">
    <property type="entry name" value="IQ_motif_EF-hand-BS"/>
</dbReference>
<dbReference type="AlphaFoldDB" id="A0ABD3DXQ3"/>
<dbReference type="EMBL" id="JAVIJP010000013">
    <property type="protein sequence ID" value="KAL3645640.1"/>
    <property type="molecule type" value="Genomic_DNA"/>
</dbReference>
<evidence type="ECO:0000256" key="2">
    <source>
        <dbReference type="ARBA" id="ARBA00024341"/>
    </source>
</evidence>
<comment type="subunit">
    <text evidence="3">Binds to multiple calmodulin (CaM) in the presence of Ca(2+) and CaM-like proteins.</text>
</comment>
<dbReference type="PANTHER" id="PTHR32295">
    <property type="entry name" value="IQ-DOMAIN 5-RELATED"/>
    <property type="match status" value="1"/>
</dbReference>
<sequence>MGKASKWFRGLFGLRKPDPNPNPNPDNKPPPKKKWSFNKAHKERDHPKPQHTTAPSGYDDRADASRRAIAVAAATAAVADAAVAAAQAAAAVVKLTSSAGGNPSTAGSGGGGSNSAAHVSQNGTGHVSREVRAAVKIQSHFRAYLARRALRALKALVKLQALAKGYICRKQFTLYLQQLHAIARVQERARVGRALNSEASQNSSTKSSNYNKNSPETPEKFEYTSKSTKNQHQMTLKRNVLKSNGENLIHDRESIHSTRNRWTGRQSIEKPFEQGSFTRMDGDKILEVDTGNPTPKYRNMFHSSHLSNHYYCQSFSNHSGEAQSFVEASDYFCTAENSPLYYSVASSRRGPLTPTKSDGSKSNVSGFYMDHPSYMAYTESSKAKVRSVSAPKQRPANQYERLGSSTNRFSVHGFGGNSNNESRVNNNKVTAMHASFTSKAYPGSGRLDRLGMPVRDFSGFSGGGHNWQRY</sequence>
<dbReference type="GO" id="GO:0005516">
    <property type="term" value="F:calmodulin binding"/>
    <property type="evidence" value="ECO:0007669"/>
    <property type="project" value="UniProtKB-KW"/>
</dbReference>
<dbReference type="InterPro" id="IPR025064">
    <property type="entry name" value="DUF4005"/>
</dbReference>
<evidence type="ECO:0000313" key="6">
    <source>
        <dbReference type="EMBL" id="KAL3645640.1"/>
    </source>
</evidence>
<dbReference type="Gene3D" id="1.20.5.190">
    <property type="match status" value="1"/>
</dbReference>
<feature type="region of interest" description="Disordered" evidence="4">
    <location>
        <begin position="195"/>
        <end position="233"/>
    </location>
</feature>
<reference evidence="7" key="1">
    <citation type="journal article" date="2024" name="IScience">
        <title>Strigolactones Initiate the Formation of Haustorium-like Structures in Castilleja.</title>
        <authorList>
            <person name="Buerger M."/>
            <person name="Peterson D."/>
            <person name="Chory J."/>
        </authorList>
    </citation>
    <scope>NUCLEOTIDE SEQUENCE [LARGE SCALE GENOMIC DNA]</scope>
</reference>
<gene>
    <name evidence="6" type="primary">IQD22_3</name>
    <name evidence="6" type="ORF">CASFOL_010820</name>
</gene>
<dbReference type="PANTHER" id="PTHR32295:SF11">
    <property type="entry name" value="PROTEIN IQ-DOMAIN 22"/>
    <property type="match status" value="1"/>
</dbReference>
<dbReference type="Proteomes" id="UP001632038">
    <property type="component" value="Unassembled WGS sequence"/>
</dbReference>
<evidence type="ECO:0000313" key="7">
    <source>
        <dbReference type="Proteomes" id="UP001632038"/>
    </source>
</evidence>
<accession>A0ABD3DXQ3</accession>
<evidence type="ECO:0000256" key="4">
    <source>
        <dbReference type="SAM" id="MobiDB-lite"/>
    </source>
</evidence>
<comment type="caution">
    <text evidence="6">The sequence shown here is derived from an EMBL/GenBank/DDBJ whole genome shotgun (WGS) entry which is preliminary data.</text>
</comment>
<feature type="compositionally biased region" description="Low complexity" evidence="4">
    <location>
        <begin position="97"/>
        <end position="106"/>
    </location>
</feature>
<dbReference type="PROSITE" id="PS50096">
    <property type="entry name" value="IQ"/>
    <property type="match status" value="2"/>
</dbReference>
<dbReference type="SMART" id="SM00015">
    <property type="entry name" value="IQ"/>
    <property type="match status" value="2"/>
</dbReference>
<evidence type="ECO:0000259" key="5">
    <source>
        <dbReference type="Pfam" id="PF13178"/>
    </source>
</evidence>
<evidence type="ECO:0000256" key="3">
    <source>
        <dbReference type="ARBA" id="ARBA00024378"/>
    </source>
</evidence>
<feature type="compositionally biased region" description="Pro residues" evidence="4">
    <location>
        <begin position="19"/>
        <end position="28"/>
    </location>
</feature>
<feature type="compositionally biased region" description="Polar residues" evidence="4">
    <location>
        <begin position="224"/>
        <end position="233"/>
    </location>
</feature>
<keyword evidence="1" id="KW-0112">Calmodulin-binding</keyword>
<organism evidence="6 7">
    <name type="scientific">Castilleja foliolosa</name>
    <dbReference type="NCBI Taxonomy" id="1961234"/>
    <lineage>
        <taxon>Eukaryota</taxon>
        <taxon>Viridiplantae</taxon>
        <taxon>Streptophyta</taxon>
        <taxon>Embryophyta</taxon>
        <taxon>Tracheophyta</taxon>
        <taxon>Spermatophyta</taxon>
        <taxon>Magnoliopsida</taxon>
        <taxon>eudicotyledons</taxon>
        <taxon>Gunneridae</taxon>
        <taxon>Pentapetalae</taxon>
        <taxon>asterids</taxon>
        <taxon>lamiids</taxon>
        <taxon>Lamiales</taxon>
        <taxon>Orobanchaceae</taxon>
        <taxon>Pedicularideae</taxon>
        <taxon>Castillejinae</taxon>
        <taxon>Castilleja</taxon>
    </lineage>
</organism>
<evidence type="ECO:0000256" key="1">
    <source>
        <dbReference type="ARBA" id="ARBA00022860"/>
    </source>
</evidence>
<feature type="compositionally biased region" description="Low complexity" evidence="4">
    <location>
        <begin position="196"/>
        <end position="214"/>
    </location>
</feature>
<keyword evidence="7" id="KW-1185">Reference proteome</keyword>
<name>A0ABD3DXQ3_9LAMI</name>
<protein>
    <recommendedName>
        <fullName evidence="5">DUF4005 domain-containing protein</fullName>
    </recommendedName>
</protein>
<dbReference type="Pfam" id="PF13178">
    <property type="entry name" value="DUF4005"/>
    <property type="match status" value="1"/>
</dbReference>
<proteinExistence type="inferred from homology"/>